<accession>A0A4E0RDE9</accession>
<keyword evidence="5 7" id="KW-0472">Membrane</keyword>
<evidence type="ECO:0008006" key="10">
    <source>
        <dbReference type="Google" id="ProtNLM"/>
    </source>
</evidence>
<dbReference type="EMBL" id="JXXN02001645">
    <property type="protein sequence ID" value="THD24354.1"/>
    <property type="molecule type" value="Genomic_DNA"/>
</dbReference>
<reference evidence="8" key="1">
    <citation type="submission" date="2019-03" db="EMBL/GenBank/DDBJ databases">
        <title>Improved annotation for the trematode Fasciola hepatica.</title>
        <authorList>
            <person name="Choi Y.-J."/>
            <person name="Martin J."/>
            <person name="Mitreva M."/>
        </authorList>
    </citation>
    <scope>NUCLEOTIDE SEQUENCE [LARGE SCALE GENOMIC DNA]</scope>
</reference>
<evidence type="ECO:0000256" key="3">
    <source>
        <dbReference type="ARBA" id="ARBA00022729"/>
    </source>
</evidence>
<evidence type="ECO:0000256" key="2">
    <source>
        <dbReference type="ARBA" id="ARBA00022692"/>
    </source>
</evidence>
<keyword evidence="6" id="KW-0325">Glycoprotein</keyword>
<evidence type="ECO:0000313" key="8">
    <source>
        <dbReference type="EMBL" id="THD24354.1"/>
    </source>
</evidence>
<dbReference type="GO" id="GO:0072594">
    <property type="term" value="P:establishment of protein localization to organelle"/>
    <property type="evidence" value="ECO:0007669"/>
    <property type="project" value="TreeGrafter"/>
</dbReference>
<sequence>MLGLCNTPQTDLSSIRKMNRITVDSKQLVFFVVSLWAMCMQLEAKADPSAEKNAQYSIKDREGNYCLLMNFTADLSFTYTKAIEIEASSADTWGSAPVFSYYHCMAPKLVKFSVKKPVGGLEMRLTDVMLEAFMSKKKSQYSDKETLCDEDQTPDNTVPVAVGIALAVCIVIALIVFIVFNQRNRRRYGSV</sequence>
<keyword evidence="9" id="KW-1185">Reference proteome</keyword>
<name>A0A4E0RDE9_FASHE</name>
<gene>
    <name evidence="8" type="ORF">D915_004818</name>
</gene>
<feature type="transmembrane region" description="Helical" evidence="7">
    <location>
        <begin position="158"/>
        <end position="180"/>
    </location>
</feature>
<dbReference type="PANTHER" id="PTHR11506:SF35">
    <property type="entry name" value="LYSOSOME-ASSOCIATED MEMBRANE GLYCOPROTEIN 5"/>
    <property type="match status" value="1"/>
</dbReference>
<keyword evidence="2 7" id="KW-0812">Transmembrane</keyword>
<evidence type="ECO:0000313" key="9">
    <source>
        <dbReference type="Proteomes" id="UP000230066"/>
    </source>
</evidence>
<dbReference type="InterPro" id="IPR002000">
    <property type="entry name" value="Lysosome-assoc_membr_glycop"/>
</dbReference>
<dbReference type="Proteomes" id="UP000230066">
    <property type="component" value="Unassembled WGS sequence"/>
</dbReference>
<evidence type="ECO:0000256" key="4">
    <source>
        <dbReference type="ARBA" id="ARBA00022989"/>
    </source>
</evidence>
<evidence type="ECO:0000256" key="5">
    <source>
        <dbReference type="ARBA" id="ARBA00023136"/>
    </source>
</evidence>
<dbReference type="Gene3D" id="2.40.160.110">
    <property type="match status" value="1"/>
</dbReference>
<dbReference type="AlphaFoldDB" id="A0A4E0RDE9"/>
<proteinExistence type="predicted"/>
<comment type="caution">
    <text evidence="8">The sequence shown here is derived from an EMBL/GenBank/DDBJ whole genome shotgun (WGS) entry which is preliminary data.</text>
</comment>
<evidence type="ECO:0000256" key="7">
    <source>
        <dbReference type="SAM" id="Phobius"/>
    </source>
</evidence>
<keyword evidence="4 7" id="KW-1133">Transmembrane helix</keyword>
<dbReference type="GO" id="GO:0005886">
    <property type="term" value="C:plasma membrane"/>
    <property type="evidence" value="ECO:0007669"/>
    <property type="project" value="TreeGrafter"/>
</dbReference>
<dbReference type="GO" id="GO:0005765">
    <property type="term" value="C:lysosomal membrane"/>
    <property type="evidence" value="ECO:0007669"/>
    <property type="project" value="TreeGrafter"/>
</dbReference>
<dbReference type="PANTHER" id="PTHR11506">
    <property type="entry name" value="LYSOSOME-ASSOCIATED MEMBRANE GLYCOPROTEIN"/>
    <property type="match status" value="1"/>
</dbReference>
<evidence type="ECO:0000256" key="6">
    <source>
        <dbReference type="ARBA" id="ARBA00023180"/>
    </source>
</evidence>
<protein>
    <recommendedName>
        <fullName evidence="10">Lysosome-associated membrane glycoprotein</fullName>
    </recommendedName>
</protein>
<keyword evidence="3" id="KW-0732">Signal</keyword>
<evidence type="ECO:0000256" key="1">
    <source>
        <dbReference type="ARBA" id="ARBA00004251"/>
    </source>
</evidence>
<comment type="subcellular location">
    <subcellularLocation>
        <location evidence="1">Cell membrane</location>
        <topology evidence="1">Single-pass type I membrane protein</topology>
    </subcellularLocation>
</comment>
<organism evidence="8 9">
    <name type="scientific">Fasciola hepatica</name>
    <name type="common">Liver fluke</name>
    <dbReference type="NCBI Taxonomy" id="6192"/>
    <lineage>
        <taxon>Eukaryota</taxon>
        <taxon>Metazoa</taxon>
        <taxon>Spiralia</taxon>
        <taxon>Lophotrochozoa</taxon>
        <taxon>Platyhelminthes</taxon>
        <taxon>Trematoda</taxon>
        <taxon>Digenea</taxon>
        <taxon>Plagiorchiida</taxon>
        <taxon>Echinostomata</taxon>
        <taxon>Echinostomatoidea</taxon>
        <taxon>Fasciolidae</taxon>
        <taxon>Fasciola</taxon>
    </lineage>
</organism>
<dbReference type="GO" id="GO:0031902">
    <property type="term" value="C:late endosome membrane"/>
    <property type="evidence" value="ECO:0007669"/>
    <property type="project" value="TreeGrafter"/>
</dbReference>